<dbReference type="AlphaFoldDB" id="A0A3P1WKA7"/>
<dbReference type="Proteomes" id="UP000280935">
    <property type="component" value="Unassembled WGS sequence"/>
</dbReference>
<reference evidence="2 3" key="1">
    <citation type="submission" date="2018-11" db="EMBL/GenBank/DDBJ databases">
        <title>Genomes From Bacteria Associated with the Canine Oral Cavity: a Test Case for Automated Genome-Based Taxonomic Assignment.</title>
        <authorList>
            <person name="Coil D.A."/>
            <person name="Jospin G."/>
            <person name="Darling A.E."/>
            <person name="Wallis C."/>
            <person name="Davis I.J."/>
            <person name="Harris S."/>
            <person name="Eisen J.A."/>
            <person name="Holcombe L.J."/>
            <person name="O'Flynn C."/>
        </authorList>
    </citation>
    <scope>NUCLEOTIDE SEQUENCE [LARGE SCALE GENOMIC DNA]</scope>
    <source>
        <strain evidence="2 3">OH2822_COT-296</strain>
    </source>
</reference>
<name>A0A3P1WKA7_9ACTN</name>
<accession>A0A3P1WKA7</accession>
<sequence>MPILVTIPLSAHPLSRLAGAMSGATQLGQWDGQGVPSWVREAAGSHSPVPSAPGREGAMDPSFEAAKLDLKEAYEGLIRSLNETAHTAAQQVRVAREMFLPPEVGSSRDEIGKELFKDGSILEAQTTWEHAQEKAEEIADQLEQGFKDDDSATADEKAEQFLARYGDDLEDPFVATALATILPPEDLLDRGLRGLDNIHRGDLRKSLAEAVGTTMVLASGGMNLSPEQRDNQELYLRYQSALFETRVQAEHSTITIHQDYADRLTLMADESVEVGPNRVRTFRSVEVAAQLMGAAGIANPDLSIGPGLFERTNGSDSFMDKVLRHDDRVLHRDGLQPGGMASRLVDRALDPKLEDPVYAMTTLMDGPSFAPDAGDEAIRAAELERQGGVKQWLASDIQGLDTNGDGEIGEGDRKINVTEYIMGGRTVNDPNVYQNGEFAPYSGFPDGGVQFAKVAAQAALPELPEDLASMSEADQQFWLKREAEGMRIAKGYLLGYQNGLNVYRPDGVEEIEGQLPFGYHNAEGRNHAADVLGPRLKGVSVSMAEGGEDDGDDEVADELNKQYLILLDEATVKELRGPNGVFADLAFDGAADYAQAVEDMKSGKPPKFDNPSATDKLLTWASWGYESDLRTSFAAAPTPRDTDGRSMVTESTEDWVHIINTLFAAPDEANALQLQAVANRNAVWNERAQDMVALSKAAAGELPGGGLIGEYVDRAVIQPKLDEMFPSDFEMRDVNTSKRGPTMRFMMRMMAAVAAEEVDFSQAPKDEEWLGKLNSRGIRIFRDDGSLIPYSEMSDDSRWAYYRYITRLLPEWEFDDARGVVRREALLADLGREEEEDEE</sequence>
<feature type="region of interest" description="Disordered" evidence="1">
    <location>
        <begin position="41"/>
        <end position="60"/>
    </location>
</feature>
<evidence type="ECO:0000313" key="2">
    <source>
        <dbReference type="EMBL" id="RRD47069.1"/>
    </source>
</evidence>
<organism evidence="2 3">
    <name type="scientific">Arachnia propionica</name>
    <dbReference type="NCBI Taxonomy" id="1750"/>
    <lineage>
        <taxon>Bacteria</taxon>
        <taxon>Bacillati</taxon>
        <taxon>Actinomycetota</taxon>
        <taxon>Actinomycetes</taxon>
        <taxon>Propionibacteriales</taxon>
        <taxon>Propionibacteriaceae</taxon>
        <taxon>Arachnia</taxon>
    </lineage>
</organism>
<evidence type="ECO:0000256" key="1">
    <source>
        <dbReference type="SAM" id="MobiDB-lite"/>
    </source>
</evidence>
<proteinExistence type="predicted"/>
<comment type="caution">
    <text evidence="2">The sequence shown here is derived from an EMBL/GenBank/DDBJ whole genome shotgun (WGS) entry which is preliminary data.</text>
</comment>
<evidence type="ECO:0000313" key="3">
    <source>
        <dbReference type="Proteomes" id="UP000280935"/>
    </source>
</evidence>
<dbReference type="OrthoDB" id="3261388at2"/>
<protein>
    <submittedName>
        <fullName evidence="2">Uncharacterized protein</fullName>
    </submittedName>
</protein>
<dbReference type="EMBL" id="RQYT01000081">
    <property type="protein sequence ID" value="RRD47069.1"/>
    <property type="molecule type" value="Genomic_DNA"/>
</dbReference>
<gene>
    <name evidence="2" type="ORF">EII35_15245</name>
</gene>
<dbReference type="RefSeq" id="WP_125229312.1">
    <property type="nucleotide sequence ID" value="NZ_RQYT01000081.1"/>
</dbReference>